<name>A0A2R6AHE4_9ARCH</name>
<evidence type="ECO:0000313" key="2">
    <source>
        <dbReference type="EMBL" id="PSN85759.1"/>
    </source>
</evidence>
<evidence type="ECO:0000313" key="3">
    <source>
        <dbReference type="Proteomes" id="UP000240322"/>
    </source>
</evidence>
<dbReference type="SUPFAM" id="SSF88723">
    <property type="entry name" value="PIN domain-like"/>
    <property type="match status" value="1"/>
</dbReference>
<dbReference type="InterPro" id="IPR002716">
    <property type="entry name" value="PIN_dom"/>
</dbReference>
<dbReference type="EMBL" id="NEXE01000229">
    <property type="protein sequence ID" value="PSN85759.1"/>
    <property type="molecule type" value="Genomic_DNA"/>
</dbReference>
<dbReference type="Pfam" id="PF01850">
    <property type="entry name" value="PIN"/>
    <property type="match status" value="1"/>
</dbReference>
<dbReference type="Proteomes" id="UP000240322">
    <property type="component" value="Unassembled WGS sequence"/>
</dbReference>
<dbReference type="Gene3D" id="3.40.50.1010">
    <property type="entry name" value="5'-nuclease"/>
    <property type="match status" value="1"/>
</dbReference>
<gene>
    <name evidence="2" type="ORF">B9Q03_12105</name>
</gene>
<sequence length="138" mass="15666">MKSEDLVFDTGVVFEILIGSAEGEKTLQLIEKNRISVYISELNLTELKYIICRKYGEELTEEIIGRLLGSGYFEVSPFPSIADEVWKTKCKYSISLADSATITLGEVLGIKSVFRREKELLAKRLPSHVKFLDEIMNQ</sequence>
<reference evidence="2 3" key="1">
    <citation type="submission" date="2017-04" db="EMBL/GenBank/DDBJ databases">
        <title>Novel microbial lineages endemic to geothermal iron-oxide mats fill important gaps in the evolutionary history of Archaea.</title>
        <authorList>
            <person name="Jay Z.J."/>
            <person name="Beam J.P."/>
            <person name="Dlakic M."/>
            <person name="Rusch D.B."/>
            <person name="Kozubal M.A."/>
            <person name="Inskeep W.P."/>
        </authorList>
    </citation>
    <scope>NUCLEOTIDE SEQUENCE [LARGE SCALE GENOMIC DNA]</scope>
    <source>
        <strain evidence="2">OSP_D</strain>
    </source>
</reference>
<organism evidence="2 3">
    <name type="scientific">Candidatus Marsarchaeota G2 archaeon OSP_D</name>
    <dbReference type="NCBI Taxonomy" id="1978157"/>
    <lineage>
        <taxon>Archaea</taxon>
        <taxon>Candidatus Marsarchaeota</taxon>
        <taxon>Candidatus Marsarchaeota group 2</taxon>
    </lineage>
</organism>
<accession>A0A2R6AHE4</accession>
<dbReference type="AlphaFoldDB" id="A0A2R6AHE4"/>
<dbReference type="InterPro" id="IPR029060">
    <property type="entry name" value="PIN-like_dom_sf"/>
</dbReference>
<evidence type="ECO:0000259" key="1">
    <source>
        <dbReference type="Pfam" id="PF01850"/>
    </source>
</evidence>
<protein>
    <recommendedName>
        <fullName evidence="1">PIN domain-containing protein</fullName>
    </recommendedName>
</protein>
<proteinExistence type="predicted"/>
<comment type="caution">
    <text evidence="2">The sequence shown here is derived from an EMBL/GenBank/DDBJ whole genome shotgun (WGS) entry which is preliminary data.</text>
</comment>
<feature type="domain" description="PIN" evidence="1">
    <location>
        <begin position="7"/>
        <end position="115"/>
    </location>
</feature>